<protein>
    <submittedName>
        <fullName evidence="1">Uncharacterized protein</fullName>
    </submittedName>
</protein>
<evidence type="ECO:0000313" key="1">
    <source>
        <dbReference type="EMBL" id="DAE14475.1"/>
    </source>
</evidence>
<sequence>MCITEDFIILWCSKMIVVYPVRARLLLICLNGHILCLSRPYYTRSPIRKIKTKPYGWTIIFEQRIWRPLFVCL</sequence>
<proteinExistence type="predicted"/>
<dbReference type="EMBL" id="BK015583">
    <property type="protein sequence ID" value="DAE14475.1"/>
    <property type="molecule type" value="Genomic_DNA"/>
</dbReference>
<name>A0A8S5Q6Q6_9CAUD</name>
<organism evidence="1">
    <name type="scientific">Siphoviridae sp. ctHiz26</name>
    <dbReference type="NCBI Taxonomy" id="2825423"/>
    <lineage>
        <taxon>Viruses</taxon>
        <taxon>Duplodnaviria</taxon>
        <taxon>Heunggongvirae</taxon>
        <taxon>Uroviricota</taxon>
        <taxon>Caudoviricetes</taxon>
    </lineage>
</organism>
<accession>A0A8S5Q6Q6</accession>
<reference evidence="1" key="1">
    <citation type="journal article" date="2021" name="Proc. Natl. Acad. Sci. U.S.A.">
        <title>A Catalog of Tens of Thousands of Viruses from Human Metagenomes Reveals Hidden Associations with Chronic Diseases.</title>
        <authorList>
            <person name="Tisza M.J."/>
            <person name="Buck C.B."/>
        </authorList>
    </citation>
    <scope>NUCLEOTIDE SEQUENCE</scope>
    <source>
        <strain evidence="1">CtHiz26</strain>
    </source>
</reference>